<keyword evidence="4" id="KW-1185">Reference proteome</keyword>
<feature type="chain" id="PRO_5016248987" evidence="2">
    <location>
        <begin position="23"/>
        <end position="212"/>
    </location>
</feature>
<keyword evidence="1 2" id="KW-0732">Signal</keyword>
<sequence length="212" mass="23727">MSRRRLLGAALLAALPLQPLLAQQRPQSRAAAPDRAVLAQVEAYLNGLRTLRARFLQIGQNGASAQGTAWIVRPGRMRFDYDPPEPLLLVASGGQVMMFDRELRQPTTVPASSTPLGLLLRDQIRLSGDVTVTGMERRGGFLHVSLHRTGAPAEGRLTLSFSEDPMQLRQWTVVDAQGRETRVTLYEIDTTARPDLRIFDFNDPRFLEQERR</sequence>
<dbReference type="RefSeq" id="WP_109873454.1">
    <property type="nucleotide sequence ID" value="NZ_QGNA01000007.1"/>
</dbReference>
<dbReference type="OrthoDB" id="9800501at2"/>
<evidence type="ECO:0000313" key="4">
    <source>
        <dbReference type="Proteomes" id="UP000245765"/>
    </source>
</evidence>
<reference evidence="4" key="1">
    <citation type="submission" date="2018-05" db="EMBL/GenBank/DDBJ databases">
        <authorList>
            <person name="Du Z."/>
            <person name="Wang X."/>
        </authorList>
    </citation>
    <scope>NUCLEOTIDE SEQUENCE [LARGE SCALE GENOMIC DNA]</scope>
    <source>
        <strain evidence="4">CQN31</strain>
    </source>
</reference>
<dbReference type="AlphaFoldDB" id="A0A317F5P4"/>
<proteinExistence type="predicted"/>
<accession>A0A317F5P4</accession>
<dbReference type="CDD" id="cd16325">
    <property type="entry name" value="LolA"/>
    <property type="match status" value="1"/>
</dbReference>
<comment type="caution">
    <text evidence="3">The sequence shown here is derived from an EMBL/GenBank/DDBJ whole genome shotgun (WGS) entry which is preliminary data.</text>
</comment>
<evidence type="ECO:0000256" key="1">
    <source>
        <dbReference type="ARBA" id="ARBA00022729"/>
    </source>
</evidence>
<protein>
    <submittedName>
        <fullName evidence="3">Outer membrane lipoprotein carrier protein LolA</fullName>
    </submittedName>
</protein>
<dbReference type="PANTHER" id="PTHR35869">
    <property type="entry name" value="OUTER-MEMBRANE LIPOPROTEIN CARRIER PROTEIN"/>
    <property type="match status" value="1"/>
</dbReference>
<organism evidence="3 4">
    <name type="scientific">Falsiroseomonas bella</name>
    <dbReference type="NCBI Taxonomy" id="2184016"/>
    <lineage>
        <taxon>Bacteria</taxon>
        <taxon>Pseudomonadati</taxon>
        <taxon>Pseudomonadota</taxon>
        <taxon>Alphaproteobacteria</taxon>
        <taxon>Acetobacterales</taxon>
        <taxon>Roseomonadaceae</taxon>
        <taxon>Falsiroseomonas</taxon>
    </lineage>
</organism>
<evidence type="ECO:0000256" key="2">
    <source>
        <dbReference type="SAM" id="SignalP"/>
    </source>
</evidence>
<dbReference type="Proteomes" id="UP000245765">
    <property type="component" value="Unassembled WGS sequence"/>
</dbReference>
<dbReference type="Gene3D" id="2.50.20.10">
    <property type="entry name" value="Lipoprotein localisation LolA/LolB/LppX"/>
    <property type="match status" value="1"/>
</dbReference>
<dbReference type="SUPFAM" id="SSF89392">
    <property type="entry name" value="Prokaryotic lipoproteins and lipoprotein localization factors"/>
    <property type="match status" value="1"/>
</dbReference>
<keyword evidence="3" id="KW-0449">Lipoprotein</keyword>
<name>A0A317F5P4_9PROT</name>
<dbReference type="Pfam" id="PF03548">
    <property type="entry name" value="LolA"/>
    <property type="match status" value="1"/>
</dbReference>
<dbReference type="InterPro" id="IPR029046">
    <property type="entry name" value="LolA/LolB/LppX"/>
</dbReference>
<evidence type="ECO:0000313" key="3">
    <source>
        <dbReference type="EMBL" id="PWS34481.1"/>
    </source>
</evidence>
<dbReference type="InterPro" id="IPR004564">
    <property type="entry name" value="OM_lipoprot_carrier_LolA-like"/>
</dbReference>
<feature type="signal peptide" evidence="2">
    <location>
        <begin position="1"/>
        <end position="22"/>
    </location>
</feature>
<gene>
    <name evidence="3" type="ORF">DFH01_26065</name>
</gene>
<dbReference type="EMBL" id="QGNA01000007">
    <property type="protein sequence ID" value="PWS34481.1"/>
    <property type="molecule type" value="Genomic_DNA"/>
</dbReference>
<dbReference type="PANTHER" id="PTHR35869:SF1">
    <property type="entry name" value="OUTER-MEMBRANE LIPOPROTEIN CARRIER PROTEIN"/>
    <property type="match status" value="1"/>
</dbReference>